<dbReference type="InterPro" id="IPR016181">
    <property type="entry name" value="Acyl_CoA_acyltransferase"/>
</dbReference>
<dbReference type="GO" id="GO:0016740">
    <property type="term" value="F:transferase activity"/>
    <property type="evidence" value="ECO:0007669"/>
    <property type="project" value="UniProtKB-KW"/>
</dbReference>
<evidence type="ECO:0000259" key="1">
    <source>
        <dbReference type="Pfam" id="PF13480"/>
    </source>
</evidence>
<keyword evidence="2" id="KW-0808">Transferase</keyword>
<dbReference type="Pfam" id="PF13480">
    <property type="entry name" value="Acetyltransf_6"/>
    <property type="match status" value="1"/>
</dbReference>
<evidence type="ECO:0000313" key="2">
    <source>
        <dbReference type="EMBL" id="SDE20332.1"/>
    </source>
</evidence>
<evidence type="ECO:0000313" key="3">
    <source>
        <dbReference type="Proteomes" id="UP000199245"/>
    </source>
</evidence>
<proteinExistence type="predicted"/>
<dbReference type="InterPro" id="IPR038740">
    <property type="entry name" value="BioF2-like_GNAT_dom"/>
</dbReference>
<accession>A0A1G7B057</accession>
<dbReference type="EMBL" id="FMZW01000021">
    <property type="protein sequence ID" value="SDE20332.1"/>
    <property type="molecule type" value="Genomic_DNA"/>
</dbReference>
<feature type="domain" description="BioF2-like acetyltransferase" evidence="1">
    <location>
        <begin position="183"/>
        <end position="313"/>
    </location>
</feature>
<gene>
    <name evidence="2" type="ORF">SAMN05216337_1021138</name>
</gene>
<dbReference type="SUPFAM" id="SSF55729">
    <property type="entry name" value="Acyl-CoA N-acyltransferases (Nat)"/>
    <property type="match status" value="1"/>
</dbReference>
<reference evidence="2 3" key="1">
    <citation type="submission" date="2016-10" db="EMBL/GenBank/DDBJ databases">
        <authorList>
            <person name="de Groot N.N."/>
        </authorList>
    </citation>
    <scope>NUCLEOTIDE SEQUENCE [LARGE SCALE GENOMIC DNA]</scope>
    <source>
        <strain evidence="2 3">R5</strain>
    </source>
</reference>
<dbReference type="Proteomes" id="UP000199245">
    <property type="component" value="Unassembled WGS sequence"/>
</dbReference>
<organism evidence="2 3">
    <name type="scientific">Bradyrhizobium brasilense</name>
    <dbReference type="NCBI Taxonomy" id="1419277"/>
    <lineage>
        <taxon>Bacteria</taxon>
        <taxon>Pseudomonadati</taxon>
        <taxon>Pseudomonadota</taxon>
        <taxon>Alphaproteobacteria</taxon>
        <taxon>Hyphomicrobiales</taxon>
        <taxon>Nitrobacteraceae</taxon>
        <taxon>Bradyrhizobium</taxon>
    </lineage>
</organism>
<protein>
    <submittedName>
        <fullName evidence="2">Acetyltransferase involved in cellulose biosynthesis, CelD/BcsL family</fullName>
    </submittedName>
</protein>
<dbReference type="AlphaFoldDB" id="A0A1G7B057"/>
<name>A0A1G7B057_9BRAD</name>
<sequence>MIHRASRKDATDDRTLPPLSAAPLNAWRALAARAIEANGYYQPDWELAVDASARGRTGAAVLSAAGDAGQLIGLLPVVPMRQIYRIPLPALVGAEPYGTLCTPLLDRDAAEEAVGKMLRQARNAGAHALILRTMSLEGPAMAAIRAVLARDGLQPRMLSAYQRAQLDATRDADELLRDALGPKKLKELRRQHHRLSDHGAVRFDVARTPREVATALETFLVLESGGWKGQRGTALSQHAGDATFIRRAASAMAEAGRCEIVTLHAGDMPVAGGIVVRHQDRAFFFKIGVDERFAKHSPGTQLTLELTRHLCADPAINSADSTAAPGHPMIDPIWRGRFAIGDVLLPLRRRDPLVPAIHTALTLNNFAYEGARGAARFIRSRRACRHIGKQVTAAVRLVSAGPTSVAARWFSDGARPCFESLI</sequence>